<dbReference type="RefSeq" id="WP_086887536.1">
    <property type="nucleotide sequence ID" value="NZ_CP019893.1"/>
</dbReference>
<keyword evidence="4" id="KW-1185">Reference proteome</keyword>
<dbReference type="InterPro" id="IPR013087">
    <property type="entry name" value="Znf_C2H2_type"/>
</dbReference>
<feature type="domain" description="C2H2-type" evidence="2">
    <location>
        <begin position="4"/>
        <end position="25"/>
    </location>
</feature>
<evidence type="ECO:0000313" key="4">
    <source>
        <dbReference type="Proteomes" id="UP000250088"/>
    </source>
</evidence>
<sequence>MPDCDYCGASYSDQEAYLEHIGSAHPNELGRIDRRRADEYGSLETVDETPAPVMGYVFIALVLLFSVAMVAYIVFVGF</sequence>
<proteinExistence type="predicted"/>
<feature type="transmembrane region" description="Helical" evidence="1">
    <location>
        <begin position="53"/>
        <end position="75"/>
    </location>
</feature>
<reference evidence="4" key="1">
    <citation type="submission" date="2017-02" db="EMBL/GenBank/DDBJ databases">
        <title>Natronthermophilus aegyptiacus gen. nov.,sp. nov., an aerobic, extremely halophilic alkalithermophilic archaeon isolated from the athalassohaline Wadi An Natrun, Egypt.</title>
        <authorList>
            <person name="Zhao B."/>
        </authorList>
    </citation>
    <scope>NUCLEOTIDE SEQUENCE [LARGE SCALE GENOMIC DNA]</scope>
    <source>
        <strain evidence="4">JW/NM-HA 15</strain>
    </source>
</reference>
<dbReference type="AlphaFoldDB" id="A0A2Z2HST0"/>
<dbReference type="OrthoDB" id="2572at2157"/>
<evidence type="ECO:0000256" key="1">
    <source>
        <dbReference type="SAM" id="Phobius"/>
    </source>
</evidence>
<keyword evidence="1" id="KW-0472">Membrane</keyword>
<dbReference type="GeneID" id="32893390"/>
<organism evidence="3 4">
    <name type="scientific">Natrarchaeobaculum aegyptiacum</name>
    <dbReference type="NCBI Taxonomy" id="745377"/>
    <lineage>
        <taxon>Archaea</taxon>
        <taxon>Methanobacteriati</taxon>
        <taxon>Methanobacteriota</taxon>
        <taxon>Stenosarchaea group</taxon>
        <taxon>Halobacteria</taxon>
        <taxon>Halobacteriales</taxon>
        <taxon>Natrialbaceae</taxon>
        <taxon>Natrarchaeobaculum</taxon>
    </lineage>
</organism>
<dbReference type="EMBL" id="CP019893">
    <property type="protein sequence ID" value="ARS89155.1"/>
    <property type="molecule type" value="Genomic_DNA"/>
</dbReference>
<name>A0A2Z2HST0_9EURY</name>
<dbReference type="PROSITE" id="PS00028">
    <property type="entry name" value="ZINC_FINGER_C2H2_1"/>
    <property type="match status" value="1"/>
</dbReference>
<dbReference type="KEGG" id="naj:B1756_04895"/>
<keyword evidence="1" id="KW-1133">Transmembrane helix</keyword>
<accession>A0A2Z2HST0</accession>
<gene>
    <name evidence="3" type="ORF">B1756_04895</name>
</gene>
<protein>
    <recommendedName>
        <fullName evidence="2">C2H2-type domain-containing protein</fullName>
    </recommendedName>
</protein>
<evidence type="ECO:0000313" key="3">
    <source>
        <dbReference type="EMBL" id="ARS89155.1"/>
    </source>
</evidence>
<dbReference type="Proteomes" id="UP000250088">
    <property type="component" value="Chromosome"/>
</dbReference>
<evidence type="ECO:0000259" key="2">
    <source>
        <dbReference type="PROSITE" id="PS00028"/>
    </source>
</evidence>
<keyword evidence="1" id="KW-0812">Transmembrane</keyword>